<dbReference type="AlphaFoldDB" id="A0A0C3A797"/>
<evidence type="ECO:0000313" key="2">
    <source>
        <dbReference type="EMBL" id="KIM60692.1"/>
    </source>
</evidence>
<keyword evidence="3" id="KW-1185">Reference proteome</keyword>
<sequence>MLQSVDIESLDSLYSDGDVVGLRSYLESYDMRMPHSHPETAPSMPIGSLDPGVDVDG</sequence>
<evidence type="ECO:0000256" key="1">
    <source>
        <dbReference type="SAM" id="MobiDB-lite"/>
    </source>
</evidence>
<protein>
    <submittedName>
        <fullName evidence="2">Uncharacterized protein</fullName>
    </submittedName>
</protein>
<proteinExistence type="predicted"/>
<dbReference type="EMBL" id="KN822059">
    <property type="protein sequence ID" value="KIM60692.1"/>
    <property type="molecule type" value="Genomic_DNA"/>
</dbReference>
<organism evidence="2 3">
    <name type="scientific">Scleroderma citrinum Foug A</name>
    <dbReference type="NCBI Taxonomy" id="1036808"/>
    <lineage>
        <taxon>Eukaryota</taxon>
        <taxon>Fungi</taxon>
        <taxon>Dikarya</taxon>
        <taxon>Basidiomycota</taxon>
        <taxon>Agaricomycotina</taxon>
        <taxon>Agaricomycetes</taxon>
        <taxon>Agaricomycetidae</taxon>
        <taxon>Boletales</taxon>
        <taxon>Sclerodermatineae</taxon>
        <taxon>Sclerodermataceae</taxon>
        <taxon>Scleroderma</taxon>
    </lineage>
</organism>
<reference evidence="2 3" key="1">
    <citation type="submission" date="2014-04" db="EMBL/GenBank/DDBJ databases">
        <authorList>
            <consortium name="DOE Joint Genome Institute"/>
            <person name="Kuo A."/>
            <person name="Kohler A."/>
            <person name="Nagy L.G."/>
            <person name="Floudas D."/>
            <person name="Copeland A."/>
            <person name="Barry K.W."/>
            <person name="Cichocki N."/>
            <person name="Veneault-Fourrey C."/>
            <person name="LaButti K."/>
            <person name="Lindquist E.A."/>
            <person name="Lipzen A."/>
            <person name="Lundell T."/>
            <person name="Morin E."/>
            <person name="Murat C."/>
            <person name="Sun H."/>
            <person name="Tunlid A."/>
            <person name="Henrissat B."/>
            <person name="Grigoriev I.V."/>
            <person name="Hibbett D.S."/>
            <person name="Martin F."/>
            <person name="Nordberg H.P."/>
            <person name="Cantor M.N."/>
            <person name="Hua S.X."/>
        </authorList>
    </citation>
    <scope>NUCLEOTIDE SEQUENCE [LARGE SCALE GENOMIC DNA]</scope>
    <source>
        <strain evidence="2 3">Foug A</strain>
    </source>
</reference>
<feature type="region of interest" description="Disordered" evidence="1">
    <location>
        <begin position="32"/>
        <end position="57"/>
    </location>
</feature>
<gene>
    <name evidence="2" type="ORF">SCLCIDRAFT_1216604</name>
</gene>
<accession>A0A0C3A797</accession>
<reference evidence="3" key="2">
    <citation type="submission" date="2015-01" db="EMBL/GenBank/DDBJ databases">
        <title>Evolutionary Origins and Diversification of the Mycorrhizal Mutualists.</title>
        <authorList>
            <consortium name="DOE Joint Genome Institute"/>
            <consortium name="Mycorrhizal Genomics Consortium"/>
            <person name="Kohler A."/>
            <person name="Kuo A."/>
            <person name="Nagy L.G."/>
            <person name="Floudas D."/>
            <person name="Copeland A."/>
            <person name="Barry K.W."/>
            <person name="Cichocki N."/>
            <person name="Veneault-Fourrey C."/>
            <person name="LaButti K."/>
            <person name="Lindquist E.A."/>
            <person name="Lipzen A."/>
            <person name="Lundell T."/>
            <person name="Morin E."/>
            <person name="Murat C."/>
            <person name="Riley R."/>
            <person name="Ohm R."/>
            <person name="Sun H."/>
            <person name="Tunlid A."/>
            <person name="Henrissat B."/>
            <person name="Grigoriev I.V."/>
            <person name="Hibbett D.S."/>
            <person name="Martin F."/>
        </authorList>
    </citation>
    <scope>NUCLEOTIDE SEQUENCE [LARGE SCALE GENOMIC DNA]</scope>
    <source>
        <strain evidence="3">Foug A</strain>
    </source>
</reference>
<evidence type="ECO:0000313" key="3">
    <source>
        <dbReference type="Proteomes" id="UP000053989"/>
    </source>
</evidence>
<dbReference type="HOGENOM" id="CLU_2997803_0_0_1"/>
<dbReference type="Proteomes" id="UP000053989">
    <property type="component" value="Unassembled WGS sequence"/>
</dbReference>
<name>A0A0C3A797_9AGAM</name>
<dbReference type="InParanoid" id="A0A0C3A797"/>